<accession>A0A1Q9EYU3</accession>
<evidence type="ECO:0000313" key="2">
    <source>
        <dbReference type="EMBL" id="OLQ12627.1"/>
    </source>
</evidence>
<dbReference type="OrthoDB" id="408377at2759"/>
<dbReference type="Proteomes" id="UP000186817">
    <property type="component" value="Unassembled WGS sequence"/>
</dbReference>
<organism evidence="2 3">
    <name type="scientific">Symbiodinium microadriaticum</name>
    <name type="common">Dinoflagellate</name>
    <name type="synonym">Zooxanthella microadriatica</name>
    <dbReference type="NCBI Taxonomy" id="2951"/>
    <lineage>
        <taxon>Eukaryota</taxon>
        <taxon>Sar</taxon>
        <taxon>Alveolata</taxon>
        <taxon>Dinophyceae</taxon>
        <taxon>Suessiales</taxon>
        <taxon>Symbiodiniaceae</taxon>
        <taxon>Symbiodinium</taxon>
    </lineage>
</organism>
<feature type="compositionally biased region" description="Low complexity" evidence="1">
    <location>
        <begin position="462"/>
        <end position="479"/>
    </location>
</feature>
<evidence type="ECO:0008006" key="4">
    <source>
        <dbReference type="Google" id="ProtNLM"/>
    </source>
</evidence>
<feature type="region of interest" description="Disordered" evidence="1">
    <location>
        <begin position="339"/>
        <end position="363"/>
    </location>
</feature>
<dbReference type="AlphaFoldDB" id="A0A1Q9EYU3"/>
<name>A0A1Q9EYU3_SYMMI</name>
<proteinExistence type="predicted"/>
<gene>
    <name evidence="2" type="ORF">AK812_SmicGene3426</name>
</gene>
<feature type="compositionally biased region" description="Polar residues" evidence="1">
    <location>
        <begin position="397"/>
        <end position="433"/>
    </location>
</feature>
<feature type="region of interest" description="Disordered" evidence="1">
    <location>
        <begin position="397"/>
        <end position="525"/>
    </location>
</feature>
<evidence type="ECO:0000256" key="1">
    <source>
        <dbReference type="SAM" id="MobiDB-lite"/>
    </source>
</evidence>
<dbReference type="EMBL" id="LSRX01000040">
    <property type="protein sequence ID" value="OLQ12627.1"/>
    <property type="molecule type" value="Genomic_DNA"/>
</dbReference>
<comment type="caution">
    <text evidence="2">The sequence shown here is derived from an EMBL/GenBank/DDBJ whole genome shotgun (WGS) entry which is preliminary data.</text>
</comment>
<sequence length="558" mass="62550">MSATVCSLFQCHVTLPPRIQRATPELAKFVEGKNFVECLKPTPQLDNPEVILRETQFFGGRASSVFDIRKPGHQALALEKTNRPFIDEEAIERGAAQQKWRVQMQQPNQGHDIYLMRGIPPKLTETEVVSLLLQVGVPVPVFWYSPSIRNSHQENRGYAFIGFDPGGWELPYLQSLIQMEPSLGLQLERSTACSAQMVNNAVIWDKVNTTSRRNLWRAQVANNPQMAATQGWPLQQAAPPHLPAPQFQQQRMLQGADFPPEQEPAWNVQMPVLPAHQPPPPNFLAEQQAAVVWQQQLEQLQQEHLQQQQQLLRQQQLQQQQLKQQQQMQLQQLQQQQQQQKGQQRPLPQHPMQQVQAFGQDAQEQWHDWPVQMPPAVQCDLHHRQQTQLALLPEDSASASSMQRNFRPTPVSGVSQTNHPMAFLSDTSTTAACDQQMRGDGSQAVTELSKGSDNRTSETPLVGNGSSSGRSSSSHGVRGCVLGSGPDSDSSHRASPIDGQIDDMCRSDGFLGSSRTEGSEGLQPPVEIPWTNLIALPRKRTYKVLEDKNNIYPAPAER</sequence>
<reference evidence="2 3" key="1">
    <citation type="submission" date="2016-02" db="EMBL/GenBank/DDBJ databases">
        <title>Genome analysis of coral dinoflagellate symbionts highlights evolutionary adaptations to a symbiotic lifestyle.</title>
        <authorList>
            <person name="Aranda M."/>
            <person name="Li Y."/>
            <person name="Liew Y.J."/>
            <person name="Baumgarten S."/>
            <person name="Simakov O."/>
            <person name="Wilson M."/>
            <person name="Piel J."/>
            <person name="Ashoor H."/>
            <person name="Bougouffa S."/>
            <person name="Bajic V.B."/>
            <person name="Ryu T."/>
            <person name="Ravasi T."/>
            <person name="Bayer T."/>
            <person name="Micklem G."/>
            <person name="Kim H."/>
            <person name="Bhak J."/>
            <person name="Lajeunesse T.C."/>
            <person name="Voolstra C.R."/>
        </authorList>
    </citation>
    <scope>NUCLEOTIDE SEQUENCE [LARGE SCALE GENOMIC DNA]</scope>
    <source>
        <strain evidence="2 3">CCMP2467</strain>
    </source>
</reference>
<keyword evidence="3" id="KW-1185">Reference proteome</keyword>
<evidence type="ECO:0000313" key="3">
    <source>
        <dbReference type="Proteomes" id="UP000186817"/>
    </source>
</evidence>
<protein>
    <recommendedName>
        <fullName evidence="4">RRM domain-containing protein</fullName>
    </recommendedName>
</protein>